<evidence type="ECO:0000313" key="8">
    <source>
        <dbReference type="EMBL" id="VVC29088.1"/>
    </source>
</evidence>
<feature type="chain" id="PRO_5022892650" evidence="7">
    <location>
        <begin position="18"/>
        <end position="185"/>
    </location>
</feature>
<proteinExistence type="inferred from homology"/>
<evidence type="ECO:0000256" key="7">
    <source>
        <dbReference type="SAM" id="SignalP"/>
    </source>
</evidence>
<name>A0A5E4MCF8_9HEMI</name>
<dbReference type="GO" id="GO:0016055">
    <property type="term" value="P:Wnt signaling pathway"/>
    <property type="evidence" value="ECO:0007669"/>
    <property type="project" value="UniProtKB-KW"/>
</dbReference>
<evidence type="ECO:0000313" key="9">
    <source>
        <dbReference type="Proteomes" id="UP000325440"/>
    </source>
</evidence>
<evidence type="ECO:0000256" key="4">
    <source>
        <dbReference type="ARBA" id="ARBA00022729"/>
    </source>
</evidence>
<keyword evidence="5" id="KW-0256">Endoplasmic reticulum</keyword>
<gene>
    <name evidence="8" type="ORF">CINCED_3A014852</name>
</gene>
<evidence type="ECO:0000256" key="3">
    <source>
        <dbReference type="ARBA" id="ARBA00022687"/>
    </source>
</evidence>
<keyword evidence="4 7" id="KW-0732">Signal</keyword>
<sequence length="185" mass="21294">MIRSLFLTILVLVAVTAKKSAPGEKPSWAKKDIRFYSEADMERLLDQWEEDEEPLPSDELPEHLRPPVQIDPTLIGNDPDALLKLSKKGKTLMTFVKVSPKYSKDEVEKITKLWQSSLWNNHIQAERFMVDNNRAIFMYKDGSQAWEAKDFIIQQEDCVDVTIENQVYKGPANPFVEGNVEKVEL</sequence>
<dbReference type="OrthoDB" id="75833at2759"/>
<dbReference type="FunFam" id="3.30.70.260:FF:000031">
    <property type="entry name" value="LDLR chaperone MESD"/>
    <property type="match status" value="1"/>
</dbReference>
<keyword evidence="9" id="KW-1185">Reference proteome</keyword>
<dbReference type="GO" id="GO:0005783">
    <property type="term" value="C:endoplasmic reticulum"/>
    <property type="evidence" value="ECO:0007669"/>
    <property type="project" value="UniProtKB-SubCell"/>
</dbReference>
<dbReference type="EMBL" id="CABPRJ010000487">
    <property type="protein sequence ID" value="VVC29088.1"/>
    <property type="molecule type" value="Genomic_DNA"/>
</dbReference>
<accession>A0A5E4MCF8</accession>
<feature type="signal peptide" evidence="7">
    <location>
        <begin position="1"/>
        <end position="17"/>
    </location>
</feature>
<dbReference type="Pfam" id="PF10185">
    <property type="entry name" value="Mesd"/>
    <property type="match status" value="1"/>
</dbReference>
<comment type="similarity">
    <text evidence="2">Belongs to the MESD family.</text>
</comment>
<organism evidence="8 9">
    <name type="scientific">Cinara cedri</name>
    <dbReference type="NCBI Taxonomy" id="506608"/>
    <lineage>
        <taxon>Eukaryota</taxon>
        <taxon>Metazoa</taxon>
        <taxon>Ecdysozoa</taxon>
        <taxon>Arthropoda</taxon>
        <taxon>Hexapoda</taxon>
        <taxon>Insecta</taxon>
        <taxon>Pterygota</taxon>
        <taxon>Neoptera</taxon>
        <taxon>Paraneoptera</taxon>
        <taxon>Hemiptera</taxon>
        <taxon>Sternorrhyncha</taxon>
        <taxon>Aphidomorpha</taxon>
        <taxon>Aphidoidea</taxon>
        <taxon>Aphididae</taxon>
        <taxon>Lachninae</taxon>
        <taxon>Cinara</taxon>
    </lineage>
</organism>
<dbReference type="PANTHER" id="PTHR17600:SF2">
    <property type="entry name" value="LRP CHAPERONE MESD"/>
    <property type="match status" value="1"/>
</dbReference>
<dbReference type="InterPro" id="IPR019330">
    <property type="entry name" value="MESD"/>
</dbReference>
<evidence type="ECO:0000256" key="2">
    <source>
        <dbReference type="ARBA" id="ARBA00011068"/>
    </source>
</evidence>
<dbReference type="Proteomes" id="UP000325440">
    <property type="component" value="Unassembled WGS sequence"/>
</dbReference>
<dbReference type="Gene3D" id="3.30.70.260">
    <property type="match status" value="1"/>
</dbReference>
<keyword evidence="6" id="KW-0143">Chaperone</keyword>
<protein>
    <submittedName>
        <fullName evidence="8">Mesoderm development candidate 2</fullName>
    </submittedName>
</protein>
<dbReference type="Gene3D" id="6.10.250.640">
    <property type="match status" value="1"/>
</dbReference>
<dbReference type="AlphaFoldDB" id="A0A5E4MCF8"/>
<comment type="subcellular location">
    <subcellularLocation>
        <location evidence="1">Endoplasmic reticulum</location>
    </subcellularLocation>
</comment>
<reference evidence="8 9" key="1">
    <citation type="submission" date="2019-08" db="EMBL/GenBank/DDBJ databases">
        <authorList>
            <person name="Alioto T."/>
            <person name="Alioto T."/>
            <person name="Gomez Garrido J."/>
        </authorList>
    </citation>
    <scope>NUCLEOTIDE SEQUENCE [LARGE SCALE GENOMIC DNA]</scope>
</reference>
<keyword evidence="3" id="KW-0879">Wnt signaling pathway</keyword>
<dbReference type="PANTHER" id="PTHR17600">
    <property type="entry name" value="MESODERM DEVELOPMENT CANDIDATE 2"/>
    <property type="match status" value="1"/>
</dbReference>
<evidence type="ECO:0000256" key="6">
    <source>
        <dbReference type="ARBA" id="ARBA00023186"/>
    </source>
</evidence>
<dbReference type="GO" id="GO:0006457">
    <property type="term" value="P:protein folding"/>
    <property type="evidence" value="ECO:0007669"/>
    <property type="project" value="InterPro"/>
</dbReference>
<evidence type="ECO:0000256" key="5">
    <source>
        <dbReference type="ARBA" id="ARBA00022824"/>
    </source>
</evidence>
<evidence type="ECO:0000256" key="1">
    <source>
        <dbReference type="ARBA" id="ARBA00004240"/>
    </source>
</evidence>